<evidence type="ECO:0000259" key="5">
    <source>
        <dbReference type="Pfam" id="PF00150"/>
    </source>
</evidence>
<feature type="chain" id="PRO_5022724306" evidence="4">
    <location>
        <begin position="28"/>
        <end position="551"/>
    </location>
</feature>
<dbReference type="InterPro" id="IPR018087">
    <property type="entry name" value="Glyco_hydro_5_CS"/>
</dbReference>
<protein>
    <submittedName>
        <fullName evidence="6">Endoglucanase A</fullName>
        <ecNumber evidence="6">3.2.1.4</ecNumber>
    </submittedName>
</protein>
<keyword evidence="7" id="KW-1185">Reference proteome</keyword>
<feature type="domain" description="Glycoside hydrolase family 5" evidence="5">
    <location>
        <begin position="245"/>
        <end position="515"/>
    </location>
</feature>
<dbReference type="PROSITE" id="PS00659">
    <property type="entry name" value="GLYCOSYL_HYDROL_F5"/>
    <property type="match status" value="1"/>
</dbReference>
<evidence type="ECO:0000313" key="6">
    <source>
        <dbReference type="EMBL" id="TWU01647.1"/>
    </source>
</evidence>
<gene>
    <name evidence="6" type="primary">celA</name>
    <name evidence="6" type="ORF">Pla100_13820</name>
</gene>
<dbReference type="EC" id="3.2.1.4" evidence="6"/>
<dbReference type="Gene3D" id="2.60.120.260">
    <property type="entry name" value="Galactose-binding domain-like"/>
    <property type="match status" value="1"/>
</dbReference>
<dbReference type="AlphaFoldDB" id="A0A5C6AQ93"/>
<evidence type="ECO:0000256" key="4">
    <source>
        <dbReference type="SAM" id="SignalP"/>
    </source>
</evidence>
<dbReference type="PANTHER" id="PTHR34142:SF1">
    <property type="entry name" value="GLYCOSIDE HYDROLASE FAMILY 5 DOMAIN-CONTAINING PROTEIN"/>
    <property type="match status" value="1"/>
</dbReference>
<dbReference type="Gene3D" id="3.20.20.80">
    <property type="entry name" value="Glycosidases"/>
    <property type="match status" value="1"/>
</dbReference>
<feature type="signal peptide" evidence="4">
    <location>
        <begin position="1"/>
        <end position="27"/>
    </location>
</feature>
<reference evidence="6 7" key="1">
    <citation type="submission" date="2019-02" db="EMBL/GenBank/DDBJ databases">
        <title>Deep-cultivation of Planctomycetes and their phenomic and genomic characterization uncovers novel biology.</title>
        <authorList>
            <person name="Wiegand S."/>
            <person name="Jogler M."/>
            <person name="Boedeker C."/>
            <person name="Pinto D."/>
            <person name="Vollmers J."/>
            <person name="Rivas-Marin E."/>
            <person name="Kohn T."/>
            <person name="Peeters S.H."/>
            <person name="Heuer A."/>
            <person name="Rast P."/>
            <person name="Oberbeckmann S."/>
            <person name="Bunk B."/>
            <person name="Jeske O."/>
            <person name="Meyerdierks A."/>
            <person name="Storesund J.E."/>
            <person name="Kallscheuer N."/>
            <person name="Luecker S."/>
            <person name="Lage O.M."/>
            <person name="Pohl T."/>
            <person name="Merkel B.J."/>
            <person name="Hornburger P."/>
            <person name="Mueller R.-W."/>
            <person name="Bruemmer F."/>
            <person name="Labrenz M."/>
            <person name="Spormann A.M."/>
            <person name="Op Den Camp H."/>
            <person name="Overmann J."/>
            <person name="Amann R."/>
            <person name="Jetten M.S.M."/>
            <person name="Mascher T."/>
            <person name="Medema M.H."/>
            <person name="Devos D.P."/>
            <person name="Kaster A.-K."/>
            <person name="Ovreas L."/>
            <person name="Rohde M."/>
            <person name="Galperin M.Y."/>
            <person name="Jogler C."/>
        </authorList>
    </citation>
    <scope>NUCLEOTIDE SEQUENCE [LARGE SCALE GENOMIC DNA]</scope>
    <source>
        <strain evidence="6 7">Pla100</strain>
    </source>
</reference>
<dbReference type="GO" id="GO:0008810">
    <property type="term" value="F:cellulase activity"/>
    <property type="evidence" value="ECO:0007669"/>
    <property type="project" value="UniProtKB-EC"/>
</dbReference>
<name>A0A5C6AQ93_9BACT</name>
<keyword evidence="1 3" id="KW-0378">Hydrolase</keyword>
<evidence type="ECO:0000256" key="2">
    <source>
        <dbReference type="ARBA" id="ARBA00023295"/>
    </source>
</evidence>
<dbReference type="InterPro" id="IPR017853">
    <property type="entry name" value="GH"/>
</dbReference>
<dbReference type="RefSeq" id="WP_146576910.1">
    <property type="nucleotide sequence ID" value="NZ_SJPM01000002.1"/>
</dbReference>
<comment type="similarity">
    <text evidence="3">Belongs to the glycosyl hydrolase 5 (cellulase A) family.</text>
</comment>
<keyword evidence="4" id="KW-0732">Signal</keyword>
<sequence precursor="true">MNHHVGFYSFVMAVVMLVCRSPVAAQAQSTDDVVIKPNGSFEVDQDGDQWPDGWANVNPGGSWVNENDNHFLRLTSTTPGKTVMLYQEIAIPDGVEAIELSWKQRITGLKVGKNSWFDARILMEFLDQNRDKVTPNPPAPASRKDTDGWVSKQVRFLVPDAATTLKFMPCLFEVNAGTFDLDDLVLRPTDPQPLLAAAKKRDAEIKARFVPVEQPDRSRWPKELHVVGNRLHDTDDQEVWLQGVNAGGLETLPHDRQVIKSVVVAIDDWNANCVRVPIKDAFWYGESPYQKDEGQEYREIIDQIITLAANRGAYVAIDLHRFRAPKAEHAEFWKDFATQYRDHPAVLFDIFNEPHGLSWEQWRNGGWIDEAEGTDESAFLNDQEKQNNRGFDSIGMQGLVDAVRSTGARNIVIAGGVFWCNDLSGIAEGYALDDPKGNGIMYSWHTYNWHTDWEKKVLATAAKHPIFVGECGADINKMNFIPLADQEDPYTWVPDMLGFIQKHRLNWTGWCLHPKASPVMISDWSYTPTPFWGAYAKRALSGEMFPLNKTR</sequence>
<evidence type="ECO:0000256" key="1">
    <source>
        <dbReference type="ARBA" id="ARBA00022801"/>
    </source>
</evidence>
<evidence type="ECO:0000313" key="7">
    <source>
        <dbReference type="Proteomes" id="UP000316213"/>
    </source>
</evidence>
<dbReference type="Pfam" id="PF00150">
    <property type="entry name" value="Cellulase"/>
    <property type="match status" value="1"/>
</dbReference>
<organism evidence="6 7">
    <name type="scientific">Neorhodopirellula pilleata</name>
    <dbReference type="NCBI Taxonomy" id="2714738"/>
    <lineage>
        <taxon>Bacteria</taxon>
        <taxon>Pseudomonadati</taxon>
        <taxon>Planctomycetota</taxon>
        <taxon>Planctomycetia</taxon>
        <taxon>Pirellulales</taxon>
        <taxon>Pirellulaceae</taxon>
        <taxon>Neorhodopirellula</taxon>
    </lineage>
</organism>
<keyword evidence="2 3" id="KW-0326">Glycosidase</keyword>
<dbReference type="EMBL" id="SJPM01000002">
    <property type="protein sequence ID" value="TWU01647.1"/>
    <property type="molecule type" value="Genomic_DNA"/>
</dbReference>
<dbReference type="GO" id="GO:0009251">
    <property type="term" value="P:glucan catabolic process"/>
    <property type="evidence" value="ECO:0007669"/>
    <property type="project" value="TreeGrafter"/>
</dbReference>
<dbReference type="Proteomes" id="UP000316213">
    <property type="component" value="Unassembled WGS sequence"/>
</dbReference>
<evidence type="ECO:0000256" key="3">
    <source>
        <dbReference type="RuleBase" id="RU361153"/>
    </source>
</evidence>
<dbReference type="PANTHER" id="PTHR34142">
    <property type="entry name" value="ENDO-BETA-1,4-GLUCANASE A"/>
    <property type="match status" value="1"/>
</dbReference>
<proteinExistence type="inferred from homology"/>
<dbReference type="InterPro" id="IPR001547">
    <property type="entry name" value="Glyco_hydro_5"/>
</dbReference>
<comment type="caution">
    <text evidence="6">The sequence shown here is derived from an EMBL/GenBank/DDBJ whole genome shotgun (WGS) entry which is preliminary data.</text>
</comment>
<dbReference type="OrthoDB" id="9800475at2"/>
<dbReference type="SUPFAM" id="SSF51445">
    <property type="entry name" value="(Trans)glycosidases"/>
    <property type="match status" value="1"/>
</dbReference>
<accession>A0A5C6AQ93</accession>